<evidence type="ECO:0000256" key="1">
    <source>
        <dbReference type="SAM" id="MobiDB-lite"/>
    </source>
</evidence>
<evidence type="ECO:0000313" key="3">
    <source>
        <dbReference type="Proteomes" id="UP000308197"/>
    </source>
</evidence>
<dbReference type="InParanoid" id="A0A5C3NY32"/>
<sequence length="257" mass="27739">MYVWFGGLETRPLGRCIQGRGSSETRVVLRWRRVADVELGESRDEHQDEGAGAHRPPVDLVRNPSRASTQSISPNISAGAIRSGSTYGTCAVSSRNGLGRSVGRSVGRDSALRGLMSSRFPTYVGSLSHVHVWKDSHPAEAAGVCGRGRRRPVTALSYFFFFFFFGGARIALNHHRPEGTSGSSRPTNVSQARYLHARAYGHVRGFKLLCVRTLRAHRTHSAPAASVANIGRGAAGPRSKKPSCSHTGPCMTCSVRG</sequence>
<proteinExistence type="predicted"/>
<keyword evidence="3" id="KW-1185">Reference proteome</keyword>
<gene>
    <name evidence="2" type="ORF">K466DRAFT_317756</name>
</gene>
<feature type="region of interest" description="Disordered" evidence="1">
    <location>
        <begin position="41"/>
        <end position="72"/>
    </location>
</feature>
<name>A0A5C3NY32_9APHY</name>
<reference evidence="2 3" key="1">
    <citation type="journal article" date="2019" name="Nat. Ecol. Evol.">
        <title>Megaphylogeny resolves global patterns of mushroom evolution.</title>
        <authorList>
            <person name="Varga T."/>
            <person name="Krizsan K."/>
            <person name="Foldi C."/>
            <person name="Dima B."/>
            <person name="Sanchez-Garcia M."/>
            <person name="Sanchez-Ramirez S."/>
            <person name="Szollosi G.J."/>
            <person name="Szarkandi J.G."/>
            <person name="Papp V."/>
            <person name="Albert L."/>
            <person name="Andreopoulos W."/>
            <person name="Angelini C."/>
            <person name="Antonin V."/>
            <person name="Barry K.W."/>
            <person name="Bougher N.L."/>
            <person name="Buchanan P."/>
            <person name="Buyck B."/>
            <person name="Bense V."/>
            <person name="Catcheside P."/>
            <person name="Chovatia M."/>
            <person name="Cooper J."/>
            <person name="Damon W."/>
            <person name="Desjardin D."/>
            <person name="Finy P."/>
            <person name="Geml J."/>
            <person name="Haridas S."/>
            <person name="Hughes K."/>
            <person name="Justo A."/>
            <person name="Karasinski D."/>
            <person name="Kautmanova I."/>
            <person name="Kiss B."/>
            <person name="Kocsube S."/>
            <person name="Kotiranta H."/>
            <person name="LaButti K.M."/>
            <person name="Lechner B.E."/>
            <person name="Liimatainen K."/>
            <person name="Lipzen A."/>
            <person name="Lukacs Z."/>
            <person name="Mihaltcheva S."/>
            <person name="Morgado L.N."/>
            <person name="Niskanen T."/>
            <person name="Noordeloos M.E."/>
            <person name="Ohm R.A."/>
            <person name="Ortiz-Santana B."/>
            <person name="Ovrebo C."/>
            <person name="Racz N."/>
            <person name="Riley R."/>
            <person name="Savchenko A."/>
            <person name="Shiryaev A."/>
            <person name="Soop K."/>
            <person name="Spirin V."/>
            <person name="Szebenyi C."/>
            <person name="Tomsovsky M."/>
            <person name="Tulloss R.E."/>
            <person name="Uehling J."/>
            <person name="Grigoriev I.V."/>
            <person name="Vagvolgyi C."/>
            <person name="Papp T."/>
            <person name="Martin F.M."/>
            <person name="Miettinen O."/>
            <person name="Hibbett D.S."/>
            <person name="Nagy L.G."/>
        </authorList>
    </citation>
    <scope>NUCLEOTIDE SEQUENCE [LARGE SCALE GENOMIC DNA]</scope>
    <source>
        <strain evidence="2 3">HHB13444</strain>
    </source>
</reference>
<organism evidence="2 3">
    <name type="scientific">Polyporus arcularius HHB13444</name>
    <dbReference type="NCBI Taxonomy" id="1314778"/>
    <lineage>
        <taxon>Eukaryota</taxon>
        <taxon>Fungi</taxon>
        <taxon>Dikarya</taxon>
        <taxon>Basidiomycota</taxon>
        <taxon>Agaricomycotina</taxon>
        <taxon>Agaricomycetes</taxon>
        <taxon>Polyporales</taxon>
        <taxon>Polyporaceae</taxon>
        <taxon>Polyporus</taxon>
    </lineage>
</organism>
<dbReference type="AlphaFoldDB" id="A0A5C3NY32"/>
<protein>
    <submittedName>
        <fullName evidence="2">Uncharacterized protein</fullName>
    </submittedName>
</protein>
<dbReference type="Proteomes" id="UP000308197">
    <property type="component" value="Unassembled WGS sequence"/>
</dbReference>
<dbReference type="EMBL" id="ML211533">
    <property type="protein sequence ID" value="TFK82002.1"/>
    <property type="molecule type" value="Genomic_DNA"/>
</dbReference>
<evidence type="ECO:0000313" key="2">
    <source>
        <dbReference type="EMBL" id="TFK82002.1"/>
    </source>
</evidence>
<accession>A0A5C3NY32</accession>
<feature type="compositionally biased region" description="Basic and acidic residues" evidence="1">
    <location>
        <begin position="41"/>
        <end position="52"/>
    </location>
</feature>